<dbReference type="EMBL" id="CAADRP010001112">
    <property type="protein sequence ID" value="VFU35935.1"/>
    <property type="molecule type" value="Genomic_DNA"/>
</dbReference>
<protein>
    <recommendedName>
        <fullName evidence="1">Amidase domain-containing protein</fullName>
    </recommendedName>
</protein>
<dbReference type="InterPro" id="IPR036928">
    <property type="entry name" value="AS_sf"/>
</dbReference>
<evidence type="ECO:0000259" key="1">
    <source>
        <dbReference type="Pfam" id="PF01425"/>
    </source>
</evidence>
<dbReference type="SUPFAM" id="SSF75304">
    <property type="entry name" value="Amidase signature (AS) enzymes"/>
    <property type="match status" value="1"/>
</dbReference>
<dbReference type="InterPro" id="IPR023631">
    <property type="entry name" value="Amidase_dom"/>
</dbReference>
<dbReference type="PANTHER" id="PTHR42678">
    <property type="entry name" value="AMIDASE"/>
    <property type="match status" value="1"/>
</dbReference>
<name>A0A6N2L843_SALVM</name>
<organism evidence="2">
    <name type="scientific">Salix viminalis</name>
    <name type="common">Common osier</name>
    <name type="synonym">Basket willow</name>
    <dbReference type="NCBI Taxonomy" id="40686"/>
    <lineage>
        <taxon>Eukaryota</taxon>
        <taxon>Viridiplantae</taxon>
        <taxon>Streptophyta</taxon>
        <taxon>Embryophyta</taxon>
        <taxon>Tracheophyta</taxon>
        <taxon>Spermatophyta</taxon>
        <taxon>Magnoliopsida</taxon>
        <taxon>eudicotyledons</taxon>
        <taxon>Gunneridae</taxon>
        <taxon>Pentapetalae</taxon>
        <taxon>rosids</taxon>
        <taxon>fabids</taxon>
        <taxon>Malpighiales</taxon>
        <taxon>Salicaceae</taxon>
        <taxon>Saliceae</taxon>
        <taxon>Salix</taxon>
    </lineage>
</organism>
<dbReference type="Gene3D" id="3.90.1300.10">
    <property type="entry name" value="Amidase signature (AS) domain"/>
    <property type="match status" value="2"/>
</dbReference>
<dbReference type="PANTHER" id="PTHR42678:SF25">
    <property type="entry name" value="AMIDASE C869.01"/>
    <property type="match status" value="1"/>
</dbReference>
<dbReference type="Pfam" id="PF01425">
    <property type="entry name" value="Amidase"/>
    <property type="match status" value="1"/>
</dbReference>
<dbReference type="AlphaFoldDB" id="A0A6N2L843"/>
<sequence>MGKASLSEWYKFRSLSRVPNGWCARAGQGVNPYLATGDPCGSSSGSAISVAANMVAVSLGSETHSSIICPSDHNSVVGLKPTVGLTSRAGVIPVAPSLDTIGPVARTVSDAVRVLNVIVGFDPRDYEATQRAAKFIPAGGYKQFLKPNGLKGKRLGIEKTEEYGQDTFIAAEKTNGIGEKETKAIELMEKLSQNGFEKLMKENNLDAMVTPGSGATSVLAIGGYPGITVPAGYDINGMPFGICFGGLKYTEPKLIEIAYDFEQATMMRKPPPLESFQMTPEFLFESF</sequence>
<proteinExistence type="predicted"/>
<reference evidence="2" key="1">
    <citation type="submission" date="2019-03" db="EMBL/GenBank/DDBJ databases">
        <authorList>
            <person name="Mank J."/>
            <person name="Almeida P."/>
        </authorList>
    </citation>
    <scope>NUCLEOTIDE SEQUENCE</scope>
    <source>
        <strain evidence="2">78183</strain>
    </source>
</reference>
<gene>
    <name evidence="2" type="ORF">SVIM_LOCUS179326</name>
</gene>
<feature type="domain" description="Amidase" evidence="1">
    <location>
        <begin position="2"/>
        <end position="160"/>
    </location>
</feature>
<accession>A0A6N2L843</accession>
<evidence type="ECO:0000313" key="2">
    <source>
        <dbReference type="EMBL" id="VFU35935.1"/>
    </source>
</evidence>